<dbReference type="InterPro" id="IPR004344">
    <property type="entry name" value="TTL/TTLL_fam"/>
</dbReference>
<sequence length="274" mass="31611">MAFRVILFVCMIGFLCQISADKIELAYNCHQLNGPDNDVCEKQAITGTTPGGTGTREKPSESCPRTTVRVQPEEYPDEEKHHVHPALTPSLFSNVPPTINFVLPDEDVDMLSPRIRNLLTVYHKGNDIALELAFKVGFAPTKDTQNWTMYFHEPFKPREVESFLNISPQQKFKFIPDSWTIGCKDRLTRNLQNMALIHGKKEYDFYPTTFVLPTDVNGLRQFSHSSTEDHVWIVKPYCYSKAAGIYMTRKWQDANRFRNAVVQRQVVCYKHQNY</sequence>
<dbReference type="RefSeq" id="XP_013413703.1">
    <property type="nucleotide sequence ID" value="XM_013558249.1"/>
</dbReference>
<dbReference type="GeneID" id="106176038"/>
<accession>A0A1S3JTQ2</accession>
<dbReference type="KEGG" id="lak:106176038"/>
<reference evidence="7" key="1">
    <citation type="submission" date="2025-08" db="UniProtKB">
        <authorList>
            <consortium name="RefSeq"/>
        </authorList>
    </citation>
    <scope>IDENTIFICATION</scope>
    <source>
        <tissue evidence="7">Gonads</tissue>
    </source>
</reference>
<dbReference type="PANTHER" id="PTHR12241:SF162">
    <property type="entry name" value="TUBULIN MONOGLUTAMYLASE TTLL4"/>
    <property type="match status" value="1"/>
</dbReference>
<feature type="chain" id="PRO_5010328100" evidence="5">
    <location>
        <begin position="21"/>
        <end position="274"/>
    </location>
</feature>
<keyword evidence="3" id="KW-0067">ATP-binding</keyword>
<feature type="region of interest" description="Disordered" evidence="4">
    <location>
        <begin position="44"/>
        <end position="63"/>
    </location>
</feature>
<evidence type="ECO:0000256" key="4">
    <source>
        <dbReference type="SAM" id="MobiDB-lite"/>
    </source>
</evidence>
<keyword evidence="6" id="KW-1185">Reference proteome</keyword>
<organism evidence="6 7">
    <name type="scientific">Lingula anatina</name>
    <name type="common">Brachiopod</name>
    <name type="synonym">Lingula unguis</name>
    <dbReference type="NCBI Taxonomy" id="7574"/>
    <lineage>
        <taxon>Eukaryota</taxon>
        <taxon>Metazoa</taxon>
        <taxon>Spiralia</taxon>
        <taxon>Lophotrochozoa</taxon>
        <taxon>Brachiopoda</taxon>
        <taxon>Linguliformea</taxon>
        <taxon>Lingulata</taxon>
        <taxon>Lingulida</taxon>
        <taxon>Linguloidea</taxon>
        <taxon>Lingulidae</taxon>
        <taxon>Lingula</taxon>
    </lineage>
</organism>
<keyword evidence="5" id="KW-0732">Signal</keyword>
<name>A0A1S3JTQ2_LINAN</name>
<feature type="signal peptide" evidence="5">
    <location>
        <begin position="1"/>
        <end position="20"/>
    </location>
</feature>
<dbReference type="GO" id="GO:0036064">
    <property type="term" value="C:ciliary basal body"/>
    <property type="evidence" value="ECO:0007669"/>
    <property type="project" value="TreeGrafter"/>
</dbReference>
<proteinExistence type="predicted"/>
<dbReference type="InParanoid" id="A0A1S3JTQ2"/>
<keyword evidence="2" id="KW-0547">Nucleotide-binding</keyword>
<keyword evidence="1" id="KW-0436">Ligase</keyword>
<evidence type="ECO:0000256" key="2">
    <source>
        <dbReference type="ARBA" id="ARBA00022741"/>
    </source>
</evidence>
<evidence type="ECO:0000313" key="7">
    <source>
        <dbReference type="RefSeq" id="XP_013413703.1"/>
    </source>
</evidence>
<evidence type="ECO:0000256" key="3">
    <source>
        <dbReference type="ARBA" id="ARBA00022840"/>
    </source>
</evidence>
<dbReference type="STRING" id="7574.A0A1S3JTQ2"/>
<dbReference type="GO" id="GO:0000226">
    <property type="term" value="P:microtubule cytoskeleton organization"/>
    <property type="evidence" value="ECO:0007669"/>
    <property type="project" value="TreeGrafter"/>
</dbReference>
<evidence type="ECO:0000256" key="5">
    <source>
        <dbReference type="SAM" id="SignalP"/>
    </source>
</evidence>
<dbReference type="Proteomes" id="UP000085678">
    <property type="component" value="Unplaced"/>
</dbReference>
<dbReference type="PROSITE" id="PS51221">
    <property type="entry name" value="TTL"/>
    <property type="match status" value="1"/>
</dbReference>
<evidence type="ECO:0000313" key="6">
    <source>
        <dbReference type="Proteomes" id="UP000085678"/>
    </source>
</evidence>
<dbReference type="PANTHER" id="PTHR12241">
    <property type="entry name" value="TUBULIN POLYGLUTAMYLASE"/>
    <property type="match status" value="1"/>
</dbReference>
<dbReference type="GO" id="GO:0015631">
    <property type="term" value="F:tubulin binding"/>
    <property type="evidence" value="ECO:0007669"/>
    <property type="project" value="TreeGrafter"/>
</dbReference>
<dbReference type="Pfam" id="PF03133">
    <property type="entry name" value="TTL"/>
    <property type="match status" value="1"/>
</dbReference>
<evidence type="ECO:0000256" key="1">
    <source>
        <dbReference type="ARBA" id="ARBA00022598"/>
    </source>
</evidence>
<dbReference type="GO" id="GO:0070740">
    <property type="term" value="F:tubulin-glutamic acid ligase activity"/>
    <property type="evidence" value="ECO:0007669"/>
    <property type="project" value="TreeGrafter"/>
</dbReference>
<dbReference type="GO" id="GO:0005524">
    <property type="term" value="F:ATP binding"/>
    <property type="evidence" value="ECO:0007669"/>
    <property type="project" value="UniProtKB-KW"/>
</dbReference>
<dbReference type="AlphaFoldDB" id="A0A1S3JTQ2"/>
<protein>
    <submittedName>
        <fullName evidence="7">Tubulin polyglutamylase TTLL4-like</fullName>
    </submittedName>
</protein>
<gene>
    <name evidence="7" type="primary">LOC106176038</name>
</gene>